<protein>
    <submittedName>
        <fullName evidence="1">Uncharacterized protein</fullName>
    </submittedName>
</protein>
<accession>A0A5J6D988</accession>
<dbReference type="RefSeq" id="YP_009852181.1">
    <property type="nucleotide sequence ID" value="NC_048810.1"/>
</dbReference>
<evidence type="ECO:0000313" key="1">
    <source>
        <dbReference type="EMBL" id="QEQ94382.1"/>
    </source>
</evidence>
<dbReference type="EMBL" id="MN204501">
    <property type="protein sequence ID" value="QEQ94382.1"/>
    <property type="molecule type" value="Genomic_DNA"/>
</dbReference>
<reference evidence="1 2" key="1">
    <citation type="submission" date="2019-07" db="EMBL/GenBank/DDBJ databases">
        <authorList>
            <person name="Birge L.R."/>
            <person name="Bivans L.D."/>
            <person name="Blakestad S.M."/>
            <person name="Chesley E.K."/>
            <person name="Frank J.E."/>
            <person name="Hoagland S."/>
            <person name="Hultquist J."/>
            <person name="Lee N.R."/>
            <person name="Pena P.B."/>
            <person name="Ramsey E.P."/>
            <person name="Chia C."/>
            <person name="Williams D.C."/>
            <person name="Garlena R.A."/>
            <person name="Russell D.A."/>
            <person name="Pope W.H."/>
            <person name="Jacobs-Sera D."/>
            <person name="Hatfull G.F."/>
        </authorList>
    </citation>
    <scope>NUCLEOTIDE SEQUENCE [LARGE SCALE GENOMIC DNA]</scope>
</reference>
<keyword evidence="2" id="KW-1185">Reference proteome</keyword>
<sequence length="90" mass="9958">MEYTLLIVERIFGEKETKDETIIEGYTNHRGLMTVLEKYSRLDDHAKGKFCDDLGSTGSAEHSGVPYSIYVTGPVDSMIKTLGSHGDKSS</sequence>
<evidence type="ECO:0000313" key="2">
    <source>
        <dbReference type="Proteomes" id="UP000325848"/>
    </source>
</evidence>
<gene>
    <name evidence="1" type="primary">79</name>
    <name evidence="1" type="ORF">SEA_CHIKENJARS_79</name>
</gene>
<name>A0A5J6D988_9CAUD</name>
<dbReference type="GeneID" id="55622783"/>
<dbReference type="KEGG" id="vg:55622783"/>
<organism evidence="1 2">
    <name type="scientific">Gordonia phage Chikenjars</name>
    <dbReference type="NCBI Taxonomy" id="2601686"/>
    <lineage>
        <taxon>Viruses</taxon>
        <taxon>Duplodnaviria</taxon>
        <taxon>Heunggongvirae</taxon>
        <taxon>Uroviricota</taxon>
        <taxon>Caudoviricetes</taxon>
        <taxon>Deejayvirinae</taxon>
        <taxon>Kenoshavirus</taxon>
        <taxon>Kenoshavirus chikenjars</taxon>
    </lineage>
</organism>
<dbReference type="Proteomes" id="UP000325848">
    <property type="component" value="Segment"/>
</dbReference>
<proteinExistence type="predicted"/>